<dbReference type="PIRSF" id="PIRSF005624">
    <property type="entry name" value="Ni-bind_GTPase"/>
    <property type="match status" value="1"/>
</dbReference>
<accession>A0A2T9X7Y7</accession>
<feature type="domain" description="CobW/HypB/UreG nucleotide-binding" evidence="6">
    <location>
        <begin position="4"/>
        <end position="180"/>
    </location>
</feature>
<dbReference type="InterPro" id="IPR004400">
    <property type="entry name" value="UreG"/>
</dbReference>
<dbReference type="NCBIfam" id="TIGR00101">
    <property type="entry name" value="ureG"/>
    <property type="match status" value="1"/>
</dbReference>
<evidence type="ECO:0000313" key="8">
    <source>
        <dbReference type="Proteomes" id="UP000245638"/>
    </source>
</evidence>
<dbReference type="AlphaFoldDB" id="A0A2T9X7Y7"/>
<evidence type="ECO:0000256" key="2">
    <source>
        <dbReference type="ARBA" id="ARBA00022741"/>
    </source>
</evidence>
<dbReference type="GO" id="GO:0016151">
    <property type="term" value="F:nickel cation binding"/>
    <property type="evidence" value="ECO:0007669"/>
    <property type="project" value="InterPro"/>
</dbReference>
<dbReference type="PANTHER" id="PTHR31715:SF0">
    <property type="entry name" value="UREASE ACCESSORY PROTEIN G"/>
    <property type="match status" value="1"/>
</dbReference>
<dbReference type="GO" id="GO:0043419">
    <property type="term" value="P:urea catabolic process"/>
    <property type="evidence" value="ECO:0007669"/>
    <property type="project" value="InterPro"/>
</dbReference>
<keyword evidence="4" id="KW-0342">GTP-binding</keyword>
<dbReference type="Pfam" id="PF02492">
    <property type="entry name" value="cobW"/>
    <property type="match status" value="1"/>
</dbReference>
<keyword evidence="2" id="KW-0547">Nucleotide-binding</keyword>
<organism evidence="7 8">
    <name type="scientific">Acidianus hospitalis</name>
    <dbReference type="NCBI Taxonomy" id="563177"/>
    <lineage>
        <taxon>Archaea</taxon>
        <taxon>Thermoproteota</taxon>
        <taxon>Thermoprotei</taxon>
        <taxon>Sulfolobales</taxon>
        <taxon>Sulfolobaceae</taxon>
        <taxon>Acidianus</taxon>
    </lineage>
</organism>
<dbReference type="GO" id="GO:0005525">
    <property type="term" value="F:GTP binding"/>
    <property type="evidence" value="ECO:0007669"/>
    <property type="project" value="UniProtKB-KW"/>
</dbReference>
<comment type="caution">
    <text evidence="7">The sequence shown here is derived from an EMBL/GenBank/DDBJ whole genome shotgun (WGS) entry which is preliminary data.</text>
</comment>
<protein>
    <submittedName>
        <fullName evidence="7">Urease accessory protein UreG</fullName>
    </submittedName>
</protein>
<dbReference type="PANTHER" id="PTHR31715">
    <property type="entry name" value="UREASE ACCESSORY PROTEIN G"/>
    <property type="match status" value="1"/>
</dbReference>
<gene>
    <name evidence="7" type="primary">ureG</name>
    <name evidence="7" type="ORF">DDW13_03810</name>
</gene>
<evidence type="ECO:0000256" key="5">
    <source>
        <dbReference type="ARBA" id="ARBA00023186"/>
    </source>
</evidence>
<evidence type="ECO:0000313" key="7">
    <source>
        <dbReference type="EMBL" id="PVU76213.1"/>
    </source>
</evidence>
<dbReference type="Gene3D" id="3.40.50.300">
    <property type="entry name" value="P-loop containing nucleotide triphosphate hydrolases"/>
    <property type="match status" value="1"/>
</dbReference>
<reference evidence="7 8" key="1">
    <citation type="journal article" date="2015" name="Appl. Environ. Microbiol.">
        <title>Nanoarchaeota, Their Sulfolobales Host, and Nanoarchaeota Virus Distribution across Yellowstone National Park Hot Springs.</title>
        <authorList>
            <person name="Munson-McGee J.H."/>
            <person name="Field E.K."/>
            <person name="Bateson M."/>
            <person name="Rooney C."/>
            <person name="Stepanauskas R."/>
            <person name="Young M.J."/>
        </authorList>
    </citation>
    <scope>NUCLEOTIDE SEQUENCE [LARGE SCALE GENOMIC DNA]</scope>
    <source>
        <strain evidence="7">SCGC AC-742_N10</strain>
    </source>
</reference>
<comment type="similarity">
    <text evidence="1">Belongs to the SIMIBI class G3E GTPase family. UreG subfamily.</text>
</comment>
<dbReference type="GO" id="GO:0003924">
    <property type="term" value="F:GTPase activity"/>
    <property type="evidence" value="ECO:0007669"/>
    <property type="project" value="InterPro"/>
</dbReference>
<evidence type="ECO:0000256" key="4">
    <source>
        <dbReference type="ARBA" id="ARBA00023134"/>
    </source>
</evidence>
<dbReference type="InterPro" id="IPR003495">
    <property type="entry name" value="CobW/HypB/UreG_nucleotide-bd"/>
</dbReference>
<dbReference type="EMBL" id="QEFD01000119">
    <property type="protein sequence ID" value="PVU76213.1"/>
    <property type="molecule type" value="Genomic_DNA"/>
</dbReference>
<keyword evidence="5" id="KW-0143">Chaperone</keyword>
<name>A0A2T9X7Y7_9CREN</name>
<evidence type="ECO:0000256" key="3">
    <source>
        <dbReference type="ARBA" id="ARBA00022988"/>
    </source>
</evidence>
<sequence>MIKIGILGPVGSGKTSLIEFLAKEFTKRGLKVGIITNDVVSNADAMRVYEDLVVKEKIIPKENLVGIVTGGCPHTAIREDPSLNLRAIDNLIKKSGDLDVVLIESGGDNVMSTFSPLLADYTIYVLDTSAGDKYPGKGGLGISESDLLVVNKIDLAPYVNANLDKMRKDAEIVRKGKPTVFVSLKTGEGLQELMEILMEDLKVVGLLGS</sequence>
<dbReference type="SUPFAM" id="SSF52540">
    <property type="entry name" value="P-loop containing nucleoside triphosphate hydrolases"/>
    <property type="match status" value="1"/>
</dbReference>
<keyword evidence="3" id="KW-0996">Nickel insertion</keyword>
<dbReference type="InterPro" id="IPR027417">
    <property type="entry name" value="P-loop_NTPase"/>
</dbReference>
<evidence type="ECO:0000256" key="1">
    <source>
        <dbReference type="ARBA" id="ARBA00005732"/>
    </source>
</evidence>
<proteinExistence type="inferred from homology"/>
<dbReference type="Proteomes" id="UP000245638">
    <property type="component" value="Unassembled WGS sequence"/>
</dbReference>
<evidence type="ECO:0000259" key="6">
    <source>
        <dbReference type="Pfam" id="PF02492"/>
    </source>
</evidence>